<proteinExistence type="predicted"/>
<reference evidence="2" key="1">
    <citation type="journal article" date="2019" name="bioRxiv">
        <title>The Genome of the Zebra Mussel, Dreissena polymorpha: A Resource for Invasive Species Research.</title>
        <authorList>
            <person name="McCartney M.A."/>
            <person name="Auch B."/>
            <person name="Kono T."/>
            <person name="Mallez S."/>
            <person name="Zhang Y."/>
            <person name="Obille A."/>
            <person name="Becker A."/>
            <person name="Abrahante J.E."/>
            <person name="Garbe J."/>
            <person name="Badalamenti J.P."/>
            <person name="Herman A."/>
            <person name="Mangelson H."/>
            <person name="Liachko I."/>
            <person name="Sullivan S."/>
            <person name="Sone E.D."/>
            <person name="Koren S."/>
            <person name="Silverstein K.A.T."/>
            <person name="Beckman K.B."/>
            <person name="Gohl D.M."/>
        </authorList>
    </citation>
    <scope>NUCLEOTIDE SEQUENCE</scope>
    <source>
        <strain evidence="2">Duluth1</strain>
        <tissue evidence="2">Whole animal</tissue>
    </source>
</reference>
<evidence type="ECO:0000313" key="3">
    <source>
        <dbReference type="Proteomes" id="UP000828390"/>
    </source>
</evidence>
<comment type="caution">
    <text evidence="2">The sequence shown here is derived from an EMBL/GenBank/DDBJ whole genome shotgun (WGS) entry which is preliminary data.</text>
</comment>
<gene>
    <name evidence="2" type="ORF">DPMN_180006</name>
</gene>
<feature type="region of interest" description="Disordered" evidence="1">
    <location>
        <begin position="67"/>
        <end position="103"/>
    </location>
</feature>
<reference evidence="2" key="2">
    <citation type="submission" date="2020-11" db="EMBL/GenBank/DDBJ databases">
        <authorList>
            <person name="McCartney M.A."/>
            <person name="Auch B."/>
            <person name="Kono T."/>
            <person name="Mallez S."/>
            <person name="Becker A."/>
            <person name="Gohl D.M."/>
            <person name="Silverstein K.A.T."/>
            <person name="Koren S."/>
            <person name="Bechman K.B."/>
            <person name="Herman A."/>
            <person name="Abrahante J.E."/>
            <person name="Garbe J."/>
        </authorList>
    </citation>
    <scope>NUCLEOTIDE SEQUENCE</scope>
    <source>
        <strain evidence="2">Duluth1</strain>
        <tissue evidence="2">Whole animal</tissue>
    </source>
</reference>
<organism evidence="2 3">
    <name type="scientific">Dreissena polymorpha</name>
    <name type="common">Zebra mussel</name>
    <name type="synonym">Mytilus polymorpha</name>
    <dbReference type="NCBI Taxonomy" id="45954"/>
    <lineage>
        <taxon>Eukaryota</taxon>
        <taxon>Metazoa</taxon>
        <taxon>Spiralia</taxon>
        <taxon>Lophotrochozoa</taxon>
        <taxon>Mollusca</taxon>
        <taxon>Bivalvia</taxon>
        <taxon>Autobranchia</taxon>
        <taxon>Heteroconchia</taxon>
        <taxon>Euheterodonta</taxon>
        <taxon>Imparidentia</taxon>
        <taxon>Neoheterodontei</taxon>
        <taxon>Myida</taxon>
        <taxon>Dreissenoidea</taxon>
        <taxon>Dreissenidae</taxon>
        <taxon>Dreissena</taxon>
    </lineage>
</organism>
<dbReference type="EMBL" id="JAIWYP010000009">
    <property type="protein sequence ID" value="KAH3778541.1"/>
    <property type="molecule type" value="Genomic_DNA"/>
</dbReference>
<name>A0A9D4EHA0_DREPO</name>
<dbReference type="Proteomes" id="UP000828390">
    <property type="component" value="Unassembled WGS sequence"/>
</dbReference>
<protein>
    <submittedName>
        <fullName evidence="2">Uncharacterized protein</fullName>
    </submittedName>
</protein>
<keyword evidence="3" id="KW-1185">Reference proteome</keyword>
<feature type="compositionally biased region" description="Polar residues" evidence="1">
    <location>
        <begin position="82"/>
        <end position="93"/>
    </location>
</feature>
<evidence type="ECO:0000256" key="1">
    <source>
        <dbReference type="SAM" id="MobiDB-lite"/>
    </source>
</evidence>
<dbReference type="AlphaFoldDB" id="A0A9D4EHA0"/>
<accession>A0A9D4EHA0</accession>
<evidence type="ECO:0000313" key="2">
    <source>
        <dbReference type="EMBL" id="KAH3778541.1"/>
    </source>
</evidence>
<sequence length="103" mass="11189">MLIATTCVSFKVLVLIVKEEIVARTEGWTDGRDNYIIPSLQFGAGGALSQQRWNLQATDVEPRVNRGGTLSQQGWGLESTGVEPSQQGWNIESTELVPTGNKG</sequence>